<reference evidence="3 4" key="2">
    <citation type="journal article" date="2009" name="Proc. Natl. Acad. Sci. U.S.A.">
        <title>Characterizing a model human gut microbiota composed of members of its two dominant bacterial phyla.</title>
        <authorList>
            <person name="Mahowald M.A."/>
            <person name="Rey F.E."/>
            <person name="Seedorf H."/>
            <person name="Turnbaugh P.J."/>
            <person name="Fulton R.S."/>
            <person name="Wollam A."/>
            <person name="Shah N."/>
            <person name="Wang C."/>
            <person name="Magrini V."/>
            <person name="Wilson R.K."/>
            <person name="Cantarel B.L."/>
            <person name="Coutinho P.M."/>
            <person name="Henrissat B."/>
            <person name="Crock L.W."/>
            <person name="Russell A."/>
            <person name="Verberkmoes N.C."/>
            <person name="Hettich R.L."/>
            <person name="Gordon J.I."/>
        </authorList>
    </citation>
    <scope>NUCLEOTIDE SEQUENCE [LARGE SCALE GENOMIC DNA]</scope>
    <source>
        <strain evidence="4">ATCC 29148 / DSM 2079 / JCM 5827 / CCUG 10774 / NCTC 10582 / VPI-5482 / E50</strain>
    </source>
</reference>
<evidence type="ECO:0000313" key="3">
    <source>
        <dbReference type="EMBL" id="AAO76425.1"/>
    </source>
</evidence>
<dbReference type="PaxDb" id="226186-BT_1318"/>
<evidence type="ECO:0000313" key="4">
    <source>
        <dbReference type="Proteomes" id="UP000001414"/>
    </source>
</evidence>
<dbReference type="PANTHER" id="PTHR34220">
    <property type="entry name" value="SENSOR HISTIDINE KINASE YPDA"/>
    <property type="match status" value="1"/>
</dbReference>
<dbReference type="EMBL" id="AE015928">
    <property type="protein sequence ID" value="AAO76425.1"/>
    <property type="molecule type" value="Genomic_DNA"/>
</dbReference>
<dbReference type="InterPro" id="IPR050640">
    <property type="entry name" value="Bact_2-comp_sensor_kinase"/>
</dbReference>
<keyword evidence="1" id="KW-1133">Transmembrane helix</keyword>
<dbReference type="PANTHER" id="PTHR34220:SF7">
    <property type="entry name" value="SENSOR HISTIDINE KINASE YPDA"/>
    <property type="match status" value="1"/>
</dbReference>
<dbReference type="PATRIC" id="fig|226186.12.peg.1348"/>
<feature type="transmembrane region" description="Helical" evidence="1">
    <location>
        <begin position="12"/>
        <end position="35"/>
    </location>
</feature>
<dbReference type="InterPro" id="IPR036890">
    <property type="entry name" value="HATPase_C_sf"/>
</dbReference>
<dbReference type="GO" id="GO:0000155">
    <property type="term" value="F:phosphorelay sensor kinase activity"/>
    <property type="evidence" value="ECO:0000318"/>
    <property type="project" value="GO_Central"/>
</dbReference>
<dbReference type="Proteomes" id="UP000001414">
    <property type="component" value="Chromosome"/>
</dbReference>
<proteinExistence type="predicted"/>
<feature type="transmembrane region" description="Helical" evidence="1">
    <location>
        <begin position="109"/>
        <end position="127"/>
    </location>
</feature>
<dbReference type="AlphaFoldDB" id="Q8A856"/>
<dbReference type="RefSeq" id="WP_011107708.1">
    <property type="nucleotide sequence ID" value="NC_004663.1"/>
</dbReference>
<organism evidence="3 4">
    <name type="scientific">Bacteroides thetaiotaomicron (strain ATCC 29148 / DSM 2079 / JCM 5827 / CCUG 10774 / NCTC 10582 / VPI-5482 / E50)</name>
    <dbReference type="NCBI Taxonomy" id="226186"/>
    <lineage>
        <taxon>Bacteria</taxon>
        <taxon>Pseudomonadati</taxon>
        <taxon>Bacteroidota</taxon>
        <taxon>Bacteroidia</taxon>
        <taxon>Bacteroidales</taxon>
        <taxon>Bacteroidaceae</taxon>
        <taxon>Bacteroides</taxon>
    </lineage>
</organism>
<dbReference type="STRING" id="226186.BT_1318"/>
<dbReference type="eggNOG" id="COG2972">
    <property type="taxonomic scope" value="Bacteria"/>
</dbReference>
<evidence type="ECO:0000259" key="2">
    <source>
        <dbReference type="Pfam" id="PF06580"/>
    </source>
</evidence>
<dbReference type="HOGENOM" id="CLU_020473_1_0_10"/>
<dbReference type="GO" id="GO:0007165">
    <property type="term" value="P:signal transduction"/>
    <property type="evidence" value="ECO:0000318"/>
    <property type="project" value="GO_Central"/>
</dbReference>
<dbReference type="EnsemblBacteria" id="AAO76425">
    <property type="protein sequence ID" value="AAO76425"/>
    <property type="gene ID" value="BT_1318"/>
</dbReference>
<name>Q8A856_BACTN</name>
<dbReference type="OrthoDB" id="9809908at2"/>
<protein>
    <submittedName>
        <fullName evidence="3">Signaling protein without kinase domain</fullName>
    </submittedName>
</protein>
<dbReference type="SUPFAM" id="SSF55874">
    <property type="entry name" value="ATPase domain of HSP90 chaperone/DNA topoisomerase II/histidine kinase"/>
    <property type="match status" value="1"/>
</dbReference>
<dbReference type="InterPro" id="IPR010559">
    <property type="entry name" value="Sig_transdc_His_kin_internal"/>
</dbReference>
<keyword evidence="1" id="KW-0472">Membrane</keyword>
<dbReference type="Pfam" id="PF06580">
    <property type="entry name" value="His_kinase"/>
    <property type="match status" value="1"/>
</dbReference>
<reference evidence="3 4" key="1">
    <citation type="journal article" date="2003" name="Science">
        <title>A genomic view of the human-Bacteroides thetaiotaomicron symbiosis.</title>
        <authorList>
            <person name="Xu J."/>
            <person name="Bjursell M.K."/>
            <person name="Himrod J."/>
            <person name="Deng S."/>
            <person name="Carmichael L.K."/>
            <person name="Chiang H.C."/>
            <person name="Hooper L.V."/>
            <person name="Gordon J.I."/>
        </authorList>
    </citation>
    <scope>NUCLEOTIDE SEQUENCE [LARGE SCALE GENOMIC DNA]</scope>
    <source>
        <strain evidence="4">ATCC 29148 / DSM 2079 / JCM 5827 / CCUG 10774 / NCTC 10582 / VPI-5482 / E50</strain>
    </source>
</reference>
<accession>Q8A856</accession>
<feature type="transmembrane region" description="Helical" evidence="1">
    <location>
        <begin position="47"/>
        <end position="67"/>
    </location>
</feature>
<dbReference type="GO" id="GO:0005886">
    <property type="term" value="C:plasma membrane"/>
    <property type="evidence" value="ECO:0000318"/>
    <property type="project" value="GO_Central"/>
</dbReference>
<dbReference type="InParanoid" id="Q8A856"/>
<keyword evidence="1" id="KW-0812">Transmembrane</keyword>
<sequence length="332" mass="39163">MKIKTSQISIRKIGLIVPVLAYFLIYGIFSTVSALTMRVYSHQSFASIAYTIPYINMISLICAYLCCHLYTKKKRWGYLGFTFSFVLVNVFYYLRSDKDYGSMLWADSYFLYSSVTGILLYILYDWYQKKQKQKELKRQNLQSELKLLKNQLNPHFLFNTLNNIDSLICSYPEKASKSLVQMSEMMRYMIYETNTPEVDLSQELKYIHNYLDLQQLQYDNPNLVSYTLEGSPDNVRVAPMLFIAFIENAFKHCTDKKAPEAIRLFFRIQKSEIYFEIFNMFDPAKQINKDSSSGIGLNIIKRRLDILYRRRYDLQTNQKNGYFDVSLTIKLT</sequence>
<feature type="domain" description="Signal transduction histidine kinase internal region" evidence="2">
    <location>
        <begin position="143"/>
        <end position="220"/>
    </location>
</feature>
<keyword evidence="3" id="KW-0808">Transferase</keyword>
<dbReference type="KEGG" id="bth:BT_1318"/>
<gene>
    <name evidence="3" type="ordered locus">BT_1318</name>
</gene>
<evidence type="ECO:0000256" key="1">
    <source>
        <dbReference type="SAM" id="Phobius"/>
    </source>
</evidence>
<feature type="transmembrane region" description="Helical" evidence="1">
    <location>
        <begin position="76"/>
        <end position="94"/>
    </location>
</feature>
<keyword evidence="4" id="KW-1185">Reference proteome</keyword>
<keyword evidence="3" id="KW-0418">Kinase</keyword>
<dbReference type="GeneID" id="60927299"/>